<evidence type="ECO:0000256" key="1">
    <source>
        <dbReference type="ARBA" id="ARBA00004167"/>
    </source>
</evidence>
<dbReference type="PANTHER" id="PTHR36985">
    <property type="entry name" value="TRANSLOCATION AND ASSEMBLY MODULE SUBUNIT TAMB"/>
    <property type="match status" value="1"/>
</dbReference>
<dbReference type="Pfam" id="PF05359">
    <property type="entry name" value="DUF748"/>
    <property type="match status" value="1"/>
</dbReference>
<dbReference type="Pfam" id="PF04357">
    <property type="entry name" value="TamB"/>
    <property type="match status" value="1"/>
</dbReference>
<name>A0ABN6F617_9BACT</name>
<sequence>MTVGIGVVLSLVLLVLAGAGFWLSSENGQRMIKAHINGAIPGTLSWEDLSLSLYAGRLELTSPRLQGPSGEELVALDRILINISWSALFRKHITAETLILETPRVWLATDPNGDLNIVKAFVDPNAPDSSPETDSGEFPFNICIDDLILTDGFFQYELETHSEASQHITIHDIDFTLANGDFNEQSARFSLRTGKGEMDMADIQTSLEAFRFDGHLHRGDLKGGAIALDSALATLNAAGNVDTIFTTPFFDLDVRLKGDLSELQRTVHIPTELSGAVVIHLMMRGVIDNPEATLTLNYGGGTIAKNPVDRLALTCHVNDKRLVLEELGIDTPLAQVAATGEANLTEAFSAGFTAGTRDLEAIAYQLRLTQSGTLLEQLVGPEMSVSGAVSSSLTLEGMGISPETLTAKARLSISGRGVAMEEILTPFDLTLNAQAELKNHQVVVQDLDLKSGETHLRGSGNYDLTSDTMGAVMTLAVPELSKLMVAPVAETLTGQAGLDVVVSGSVDHPEVDAKLSGNNLEALGMPLGTLRLHAGMDTTGLVTLTDVALQSKDALLQAEGTIQVFENGLSTTFPSDLALRFQNIHAADLLKAVGVTGHADGLLTVRGPLLSPEASLTLQGRSLAVDELKVGDVEARLRLNRGLLGIDEVRVQNGKSDLTLSGTTRLLDAGTGVPVESPEFNVKIGGEGLFLEDFVKGLSGKLVLNAHLQGDATHPRGKLSLAGQDIDLGVQKIHAITLASRIDKDRVTVKSLKVSLAPGEDMMAKGWVSLADHEYALQITSKKIALEHIDAIGIKNVVEGYLAFDLAGQGYLETPQLNGEVSITDLHLNNEPFPDGTLTLGLKDDLITLNGDLVANLEGSFNLSTRDFLAKVNLNQTRLAPFFNIIDRNDLTGSITGFIEAQGNTASLEKLRAVAEISELSVSQNDMALVSAGECHASLDDGTLLIPGIRLALFDQGHLTISGKGTQGGAMDFQAAGALPLEVIYLFTDDIGGIKGDINLSAHLKGTLKAPDFQADIALNDIGLTVPILEQKLHNVNGRIQVTPDALTIKTLTGNLDKGRIELTGGLILDHFLPVSVNTRLRVYALPIVLPDTLETLLNGQLSFMGTPKKSRIAGDILILEGRYYKDVRLGLIEGIGQRRREAAPVTRAGTTPLLKNTEVNIAIRHRTPFIVDNNMALMALKPSLRISGPLDNPIINGRAEVDSGIVSYLGKEFKIKKGVLDFLNPYKVEATIDVDSEVQIRRWTINLKVSGVTENLKFEMTSTPQESDTDIISLLVFNKTRGEMIKGEGGSNTSTKQVLADMVAKSLEGGLKGATGLDTIEMKYTERTDQEDADDVNITVGKELSKRITLKYGVGTKNGETVQSAITEYKFYENVLMNAFRDTDGDFGGELMFRLEMR</sequence>
<reference evidence="6 7" key="1">
    <citation type="submission" date="2021-02" db="EMBL/GenBank/DDBJ databases">
        <title>Complete genome of Desulfoluna sp. strain ASN36.</title>
        <authorList>
            <person name="Takahashi A."/>
            <person name="Kojima H."/>
            <person name="Fukui M."/>
        </authorList>
    </citation>
    <scope>NUCLEOTIDE SEQUENCE [LARGE SCALE GENOMIC DNA]</scope>
    <source>
        <strain evidence="6 7">ASN36</strain>
    </source>
</reference>
<proteinExistence type="predicted"/>
<organism evidence="6 7">
    <name type="scientific">Desulfoluna limicola</name>
    <dbReference type="NCBI Taxonomy" id="2810562"/>
    <lineage>
        <taxon>Bacteria</taxon>
        <taxon>Pseudomonadati</taxon>
        <taxon>Thermodesulfobacteriota</taxon>
        <taxon>Desulfobacteria</taxon>
        <taxon>Desulfobacterales</taxon>
        <taxon>Desulfolunaceae</taxon>
        <taxon>Desulfoluna</taxon>
    </lineage>
</organism>
<keyword evidence="2" id="KW-0812">Transmembrane</keyword>
<evidence type="ECO:0000256" key="3">
    <source>
        <dbReference type="ARBA" id="ARBA00022989"/>
    </source>
</evidence>
<evidence type="ECO:0000313" key="6">
    <source>
        <dbReference type="EMBL" id="BCS96680.1"/>
    </source>
</evidence>
<dbReference type="EMBL" id="AP024488">
    <property type="protein sequence ID" value="BCS96680.1"/>
    <property type="molecule type" value="Genomic_DNA"/>
</dbReference>
<dbReference type="PANTHER" id="PTHR36985:SF1">
    <property type="entry name" value="TRANSLOCATION AND ASSEMBLY MODULE SUBUNIT TAMB"/>
    <property type="match status" value="1"/>
</dbReference>
<keyword evidence="3" id="KW-1133">Transmembrane helix</keyword>
<keyword evidence="4" id="KW-0472">Membrane</keyword>
<comment type="subcellular location">
    <subcellularLocation>
        <location evidence="1">Membrane</location>
        <topology evidence="1">Single-pass membrane protein</topology>
    </subcellularLocation>
</comment>
<dbReference type="InterPro" id="IPR008023">
    <property type="entry name" value="DUF748"/>
</dbReference>
<gene>
    <name evidence="6" type="ORF">DSLASN_23120</name>
</gene>
<keyword evidence="7" id="KW-1185">Reference proteome</keyword>
<evidence type="ECO:0000313" key="7">
    <source>
        <dbReference type="Proteomes" id="UP001320148"/>
    </source>
</evidence>
<feature type="domain" description="Translocation and assembly module TamB C-terminal" evidence="5">
    <location>
        <begin position="1052"/>
        <end position="1394"/>
    </location>
</feature>
<evidence type="ECO:0000259" key="5">
    <source>
        <dbReference type="Pfam" id="PF04357"/>
    </source>
</evidence>
<dbReference type="RefSeq" id="WP_236892971.1">
    <property type="nucleotide sequence ID" value="NZ_AP024488.1"/>
</dbReference>
<dbReference type="InterPro" id="IPR007452">
    <property type="entry name" value="TamB_C"/>
</dbReference>
<accession>A0ABN6F617</accession>
<evidence type="ECO:0000256" key="2">
    <source>
        <dbReference type="ARBA" id="ARBA00022692"/>
    </source>
</evidence>
<dbReference type="Proteomes" id="UP001320148">
    <property type="component" value="Chromosome"/>
</dbReference>
<protein>
    <recommendedName>
        <fullName evidence="5">Translocation and assembly module TamB C-terminal domain-containing protein</fullName>
    </recommendedName>
</protein>
<evidence type="ECO:0000256" key="4">
    <source>
        <dbReference type="ARBA" id="ARBA00023136"/>
    </source>
</evidence>